<reference evidence="1 2" key="1">
    <citation type="journal article" date="2017" name="Front. Genet.">
        <title>Draft sequencing of the heterozygous diploid genome of Satsuma (Citrus unshiu Marc.) using a hybrid assembly approach.</title>
        <authorList>
            <person name="Shimizu T."/>
            <person name="Tanizawa Y."/>
            <person name="Mochizuki T."/>
            <person name="Nagasaki H."/>
            <person name="Yoshioka T."/>
            <person name="Toyoda A."/>
            <person name="Fujiyama A."/>
            <person name="Kaminuma E."/>
            <person name="Nakamura Y."/>
        </authorList>
    </citation>
    <scope>NUCLEOTIDE SEQUENCE [LARGE SCALE GENOMIC DNA]</scope>
    <source>
        <strain evidence="2">cv. Miyagawa wase</strain>
    </source>
</reference>
<evidence type="ECO:0000313" key="2">
    <source>
        <dbReference type="Proteomes" id="UP000236630"/>
    </source>
</evidence>
<dbReference type="Proteomes" id="UP000236630">
    <property type="component" value="Unassembled WGS sequence"/>
</dbReference>
<keyword evidence="2" id="KW-1185">Reference proteome</keyword>
<evidence type="ECO:0000313" key="1">
    <source>
        <dbReference type="EMBL" id="GAY66877.1"/>
    </source>
</evidence>
<organism evidence="1 2">
    <name type="scientific">Citrus unshiu</name>
    <name type="common">Satsuma mandarin</name>
    <name type="synonym">Citrus nobilis var. unshiu</name>
    <dbReference type="NCBI Taxonomy" id="55188"/>
    <lineage>
        <taxon>Eukaryota</taxon>
        <taxon>Viridiplantae</taxon>
        <taxon>Streptophyta</taxon>
        <taxon>Embryophyta</taxon>
        <taxon>Tracheophyta</taxon>
        <taxon>Spermatophyta</taxon>
        <taxon>Magnoliopsida</taxon>
        <taxon>eudicotyledons</taxon>
        <taxon>Gunneridae</taxon>
        <taxon>Pentapetalae</taxon>
        <taxon>rosids</taxon>
        <taxon>malvids</taxon>
        <taxon>Sapindales</taxon>
        <taxon>Rutaceae</taxon>
        <taxon>Aurantioideae</taxon>
        <taxon>Citrus</taxon>
    </lineage>
</organism>
<dbReference type="AlphaFoldDB" id="A0A2H5QQH5"/>
<sequence>TIFFFFCFYYPQSLNSSVSQHLQSFNLILQKGLQMNLSHTMCLIISESSMCE</sequence>
<accession>A0A2H5QQH5</accession>
<dbReference type="EMBL" id="BDQV01000633">
    <property type="protein sequence ID" value="GAY66877.1"/>
    <property type="molecule type" value="Genomic_DNA"/>
</dbReference>
<feature type="non-terminal residue" evidence="1">
    <location>
        <position position="1"/>
    </location>
</feature>
<gene>
    <name evidence="1" type="ORF">CUMW_252340</name>
</gene>
<comment type="caution">
    <text evidence="1">The sequence shown here is derived from an EMBL/GenBank/DDBJ whole genome shotgun (WGS) entry which is preliminary data.</text>
</comment>
<name>A0A2H5QQH5_CITUN</name>
<proteinExistence type="predicted"/>
<protein>
    <submittedName>
        <fullName evidence="1">Uncharacterized protein</fullName>
    </submittedName>
</protein>